<protein>
    <submittedName>
        <fullName evidence="1">Uncharacterized protein</fullName>
    </submittedName>
</protein>
<dbReference type="Proteomes" id="UP000183404">
    <property type="component" value="Unassembled WGS sequence"/>
</dbReference>
<evidence type="ECO:0000313" key="2">
    <source>
        <dbReference type="Proteomes" id="UP000183404"/>
    </source>
</evidence>
<name>A0A1G7TTH5_THETY</name>
<evidence type="ECO:0000313" key="1">
    <source>
        <dbReference type="EMBL" id="SDG38522.1"/>
    </source>
</evidence>
<dbReference type="EMBL" id="FNBS01000069">
    <property type="protein sequence ID" value="SDG38522.1"/>
    <property type="molecule type" value="Genomic_DNA"/>
</dbReference>
<reference evidence="1 2" key="1">
    <citation type="submission" date="2016-10" db="EMBL/GenBank/DDBJ databases">
        <authorList>
            <person name="de Groot N.N."/>
        </authorList>
    </citation>
    <scope>NUCLEOTIDE SEQUENCE [LARGE SCALE GENOMIC DNA]</scope>
    <source>
        <strain evidence="1 2">DSM 569</strain>
    </source>
</reference>
<proteinExistence type="predicted"/>
<dbReference type="RefSeq" id="WP_074592819.1">
    <property type="nucleotide sequence ID" value="NZ_FNBS01000069.1"/>
</dbReference>
<accession>A0A1G7TTH5</accession>
<sequence>MTTANPIIYDVLYSVKLSLDIYVFERDYDALIHAGYKYVIAKILLSVYDKDSLEVLRKEIINYCHSIGLSKWDIEFLLGEDL</sequence>
<organism evidence="1 2">
    <name type="scientific">Thermoanaerobacter thermohydrosulfuricus</name>
    <name type="common">Clostridium thermohydrosulfuricum</name>
    <dbReference type="NCBI Taxonomy" id="1516"/>
    <lineage>
        <taxon>Bacteria</taxon>
        <taxon>Bacillati</taxon>
        <taxon>Bacillota</taxon>
        <taxon>Clostridia</taxon>
        <taxon>Thermoanaerobacterales</taxon>
        <taxon>Thermoanaerobacteraceae</taxon>
        <taxon>Thermoanaerobacter</taxon>
    </lineage>
</organism>
<dbReference type="AlphaFoldDB" id="A0A1G7TTH5"/>
<gene>
    <name evidence="1" type="ORF">SAMN04244560_02263</name>
</gene>